<accession>A0A7S1U7M6</accession>
<protein>
    <submittedName>
        <fullName evidence="2">Uncharacterized protein</fullName>
    </submittedName>
</protein>
<feature type="compositionally biased region" description="Low complexity" evidence="1">
    <location>
        <begin position="62"/>
        <end position="86"/>
    </location>
</feature>
<feature type="region of interest" description="Disordered" evidence="1">
    <location>
        <begin position="62"/>
        <end position="99"/>
    </location>
</feature>
<organism evidence="2">
    <name type="scientific">Phaeomonas parva</name>
    <dbReference type="NCBI Taxonomy" id="124430"/>
    <lineage>
        <taxon>Eukaryota</taxon>
        <taxon>Sar</taxon>
        <taxon>Stramenopiles</taxon>
        <taxon>Ochrophyta</taxon>
        <taxon>Pinguiophyceae</taxon>
        <taxon>Pinguiochrysidales</taxon>
        <taxon>Pinguiochrysidaceae</taxon>
        <taxon>Phaeomonas</taxon>
    </lineage>
</organism>
<evidence type="ECO:0000313" key="2">
    <source>
        <dbReference type="EMBL" id="CAD9259466.1"/>
    </source>
</evidence>
<evidence type="ECO:0000256" key="1">
    <source>
        <dbReference type="SAM" id="MobiDB-lite"/>
    </source>
</evidence>
<reference evidence="2" key="1">
    <citation type="submission" date="2021-01" db="EMBL/GenBank/DDBJ databases">
        <authorList>
            <person name="Corre E."/>
            <person name="Pelletier E."/>
            <person name="Niang G."/>
            <person name="Scheremetjew M."/>
            <person name="Finn R."/>
            <person name="Kale V."/>
            <person name="Holt S."/>
            <person name="Cochrane G."/>
            <person name="Meng A."/>
            <person name="Brown T."/>
            <person name="Cohen L."/>
        </authorList>
    </citation>
    <scope>NUCLEOTIDE SEQUENCE</scope>
    <source>
        <strain evidence="2">CCMP2877</strain>
    </source>
</reference>
<dbReference type="EMBL" id="HBGJ01028022">
    <property type="protein sequence ID" value="CAD9259466.1"/>
    <property type="molecule type" value="Transcribed_RNA"/>
</dbReference>
<dbReference type="AlphaFoldDB" id="A0A7S1U7M6"/>
<sequence length="268" mass="28306">MGAGASVALPEGKESFTAEELQGILGDAFDQAKFDEAATGGSVAVDRVKELVAVAAAAAAPAAEGEAAPTAEGEAAPAAEGEAAAAEGEEAAAPEPSPEELAAIEAQKKAEELAARANGEATIIYNMYNEKFPVTSNTMKASDIDEMYCCSDIMPGCVLKLSNFSTAQRQADPDAFTYIDEDPEGTFIGLMADAEYHLYVIQDAEQARKDMEAIKARMAADVEASKKETEVRQEGCSCLYGNPCTDQYICKDWDNRMAVAKANGWKGF</sequence>
<gene>
    <name evidence="2" type="ORF">PPAR1163_LOCUS17840</name>
</gene>
<name>A0A7S1U7M6_9STRA</name>
<proteinExistence type="predicted"/>